<sequence length="73" mass="7761">MAHDRFVEVYSQGVTNVRKIIVVTQTGVNYLLMSSNMTGGSGITVLVDADGKPLVTPLDGSDPVALGQLLDRE</sequence>
<reference evidence="2" key="1">
    <citation type="journal article" date="2021" name="PeerJ">
        <title>Extensive microbial diversity within the chicken gut microbiome revealed by metagenomics and culture.</title>
        <authorList>
            <person name="Gilroy R."/>
            <person name="Ravi A."/>
            <person name="Getino M."/>
            <person name="Pursley I."/>
            <person name="Horton D.L."/>
            <person name="Alikhan N.F."/>
            <person name="Baker D."/>
            <person name="Gharbi K."/>
            <person name="Hall N."/>
            <person name="Watson M."/>
            <person name="Adriaenssens E.M."/>
            <person name="Foster-Nyarko E."/>
            <person name="Jarju S."/>
            <person name="Secka A."/>
            <person name="Antonio M."/>
            <person name="Oren A."/>
            <person name="Chaudhuri R.R."/>
            <person name="La Ragione R."/>
            <person name="Hildebrand F."/>
            <person name="Pallen M.J."/>
        </authorList>
    </citation>
    <scope>NUCLEOTIDE SEQUENCE</scope>
    <source>
        <strain evidence="2">ChiGjej2B2-7701</strain>
    </source>
</reference>
<feature type="domain" description="DUF6440" evidence="1">
    <location>
        <begin position="5"/>
        <end position="56"/>
    </location>
</feature>
<accession>A0A921INS7</accession>
<reference evidence="2" key="2">
    <citation type="submission" date="2021-09" db="EMBL/GenBank/DDBJ databases">
        <authorList>
            <person name="Gilroy R."/>
        </authorList>
    </citation>
    <scope>NUCLEOTIDE SEQUENCE</scope>
    <source>
        <strain evidence="2">ChiGjej2B2-7701</strain>
    </source>
</reference>
<gene>
    <name evidence="2" type="ORF">K8U80_05100</name>
</gene>
<comment type="caution">
    <text evidence="2">The sequence shown here is derived from an EMBL/GenBank/DDBJ whole genome shotgun (WGS) entry which is preliminary data.</text>
</comment>
<dbReference type="Pfam" id="PF20037">
    <property type="entry name" value="DUF6440"/>
    <property type="match status" value="1"/>
</dbReference>
<dbReference type="EMBL" id="DYVF01000035">
    <property type="protein sequence ID" value="HJG30755.1"/>
    <property type="molecule type" value="Genomic_DNA"/>
</dbReference>
<dbReference type="InterPro" id="IPR045515">
    <property type="entry name" value="DUF6440"/>
</dbReference>
<dbReference type="Proteomes" id="UP000746751">
    <property type="component" value="Unassembled WGS sequence"/>
</dbReference>
<protein>
    <submittedName>
        <fullName evidence="2">DUF6440 family protein</fullName>
    </submittedName>
</protein>
<organism evidence="2 3">
    <name type="scientific">Collinsella ihumii</name>
    <dbReference type="NCBI Taxonomy" id="1720204"/>
    <lineage>
        <taxon>Bacteria</taxon>
        <taxon>Bacillati</taxon>
        <taxon>Actinomycetota</taxon>
        <taxon>Coriobacteriia</taxon>
        <taxon>Coriobacteriales</taxon>
        <taxon>Coriobacteriaceae</taxon>
        <taxon>Collinsella</taxon>
    </lineage>
</organism>
<name>A0A921INS7_9ACTN</name>
<proteinExistence type="predicted"/>
<dbReference type="AlphaFoldDB" id="A0A921INS7"/>
<evidence type="ECO:0000259" key="1">
    <source>
        <dbReference type="Pfam" id="PF20037"/>
    </source>
</evidence>
<evidence type="ECO:0000313" key="2">
    <source>
        <dbReference type="EMBL" id="HJG30755.1"/>
    </source>
</evidence>
<evidence type="ECO:0000313" key="3">
    <source>
        <dbReference type="Proteomes" id="UP000746751"/>
    </source>
</evidence>